<dbReference type="InterPro" id="IPR036291">
    <property type="entry name" value="NAD(P)-bd_dom_sf"/>
</dbReference>
<reference evidence="1" key="1">
    <citation type="submission" date="2020-11" db="EMBL/GenBank/DDBJ databases">
        <authorList>
            <person name="Tran Van P."/>
        </authorList>
    </citation>
    <scope>NUCLEOTIDE SEQUENCE</scope>
</reference>
<dbReference type="Proteomes" id="UP000728032">
    <property type="component" value="Unassembled WGS sequence"/>
</dbReference>
<keyword evidence="2" id="KW-1185">Reference proteome</keyword>
<dbReference type="PANTHER" id="PTHR43975">
    <property type="entry name" value="ZGC:101858"/>
    <property type="match status" value="1"/>
</dbReference>
<protein>
    <submittedName>
        <fullName evidence="1">Uncharacterized protein</fullName>
    </submittedName>
</protein>
<accession>A0A7R9MUA0</accession>
<sequence length="97" mass="10461">MFTKCVALELAPNGIRVNGINLGYVKTGEAVRPHPNKTKADELKEKLQNMCPFGRAGEPMDVTKAVLYLSFDDTSFVTGHNFAVDGGLQHVLSGIIG</sequence>
<organism evidence="1">
    <name type="scientific">Oppiella nova</name>
    <dbReference type="NCBI Taxonomy" id="334625"/>
    <lineage>
        <taxon>Eukaryota</taxon>
        <taxon>Metazoa</taxon>
        <taxon>Ecdysozoa</taxon>
        <taxon>Arthropoda</taxon>
        <taxon>Chelicerata</taxon>
        <taxon>Arachnida</taxon>
        <taxon>Acari</taxon>
        <taxon>Acariformes</taxon>
        <taxon>Sarcoptiformes</taxon>
        <taxon>Oribatida</taxon>
        <taxon>Brachypylina</taxon>
        <taxon>Oppioidea</taxon>
        <taxon>Oppiidae</taxon>
        <taxon>Oppiella</taxon>
    </lineage>
</organism>
<dbReference type="Pfam" id="PF13561">
    <property type="entry name" value="adh_short_C2"/>
    <property type="match status" value="1"/>
</dbReference>
<evidence type="ECO:0000313" key="1">
    <source>
        <dbReference type="EMBL" id="CAD7666451.1"/>
    </source>
</evidence>
<evidence type="ECO:0000313" key="2">
    <source>
        <dbReference type="Proteomes" id="UP000728032"/>
    </source>
</evidence>
<dbReference type="SUPFAM" id="SSF51735">
    <property type="entry name" value="NAD(P)-binding Rossmann-fold domains"/>
    <property type="match status" value="1"/>
</dbReference>
<dbReference type="InterPro" id="IPR002347">
    <property type="entry name" value="SDR_fam"/>
</dbReference>
<dbReference type="Gene3D" id="3.40.50.720">
    <property type="entry name" value="NAD(P)-binding Rossmann-like Domain"/>
    <property type="match status" value="1"/>
</dbReference>
<dbReference type="AlphaFoldDB" id="A0A7R9MUA0"/>
<dbReference type="PANTHER" id="PTHR43975:SF2">
    <property type="entry name" value="EG:BACR7A4.14 PROTEIN-RELATED"/>
    <property type="match status" value="1"/>
</dbReference>
<dbReference type="OrthoDB" id="6497519at2759"/>
<proteinExistence type="predicted"/>
<dbReference type="EMBL" id="CAJPVJ010054167">
    <property type="protein sequence ID" value="CAG2183467.1"/>
    <property type="molecule type" value="Genomic_DNA"/>
</dbReference>
<gene>
    <name evidence="1" type="ORF">ONB1V03_LOCUS22887</name>
</gene>
<dbReference type="EMBL" id="OC968992">
    <property type="protein sequence ID" value="CAD7666451.1"/>
    <property type="molecule type" value="Genomic_DNA"/>
</dbReference>
<name>A0A7R9MUA0_9ACAR</name>
<dbReference type="PRINTS" id="PR00081">
    <property type="entry name" value="GDHRDH"/>
</dbReference>